<dbReference type="RefSeq" id="XP_009833578.1">
    <property type="nucleotide sequence ID" value="XM_009835276.1"/>
</dbReference>
<feature type="region of interest" description="Disordered" evidence="5">
    <location>
        <begin position="351"/>
        <end position="370"/>
    </location>
</feature>
<dbReference type="SUPFAM" id="SSF48592">
    <property type="entry name" value="GroEL equatorial domain-like"/>
    <property type="match status" value="1"/>
</dbReference>
<dbReference type="InterPro" id="IPR017998">
    <property type="entry name" value="Chaperone_TCP-1"/>
</dbReference>
<dbReference type="PRINTS" id="PR00304">
    <property type="entry name" value="TCOMPLEXTCP1"/>
</dbReference>
<proteinExistence type="inferred from homology"/>
<organism evidence="6">
    <name type="scientific">Aphanomyces astaci</name>
    <name type="common">Crayfish plague agent</name>
    <dbReference type="NCBI Taxonomy" id="112090"/>
    <lineage>
        <taxon>Eukaryota</taxon>
        <taxon>Sar</taxon>
        <taxon>Stramenopiles</taxon>
        <taxon>Oomycota</taxon>
        <taxon>Saprolegniomycetes</taxon>
        <taxon>Saprolegniales</taxon>
        <taxon>Verrucalvaceae</taxon>
        <taxon>Aphanomyces</taxon>
    </lineage>
</organism>
<evidence type="ECO:0000256" key="2">
    <source>
        <dbReference type="ARBA" id="ARBA00022840"/>
    </source>
</evidence>
<evidence type="ECO:0000256" key="3">
    <source>
        <dbReference type="ARBA" id="ARBA00023186"/>
    </source>
</evidence>
<name>W4GC78_APHAT</name>
<dbReference type="Gene3D" id="3.30.260.10">
    <property type="entry name" value="TCP-1-like chaperonin intermediate domain"/>
    <property type="match status" value="2"/>
</dbReference>
<evidence type="ECO:0000256" key="1">
    <source>
        <dbReference type="ARBA" id="ARBA00022741"/>
    </source>
</evidence>
<dbReference type="EMBL" id="KI913135">
    <property type="protein sequence ID" value="ETV76664.1"/>
    <property type="molecule type" value="Genomic_DNA"/>
</dbReference>
<dbReference type="GeneID" id="20811146"/>
<dbReference type="Gene3D" id="1.10.560.10">
    <property type="entry name" value="GroEL-like equatorial domain"/>
    <property type="match status" value="2"/>
</dbReference>
<dbReference type="GO" id="GO:0051131">
    <property type="term" value="P:chaperone-mediated protein complex assembly"/>
    <property type="evidence" value="ECO:0007669"/>
    <property type="project" value="InterPro"/>
</dbReference>
<dbReference type="OrthoDB" id="69612at2759"/>
<dbReference type="GO" id="GO:0140662">
    <property type="term" value="F:ATP-dependent protein folding chaperone"/>
    <property type="evidence" value="ECO:0007669"/>
    <property type="project" value="InterPro"/>
</dbReference>
<evidence type="ECO:0000256" key="4">
    <source>
        <dbReference type="RuleBase" id="RU004187"/>
    </source>
</evidence>
<dbReference type="InterPro" id="IPR042984">
    <property type="entry name" value="BBS12"/>
</dbReference>
<evidence type="ECO:0000256" key="5">
    <source>
        <dbReference type="SAM" id="MobiDB-lite"/>
    </source>
</evidence>
<keyword evidence="2 4" id="KW-0067">ATP-binding</keyword>
<evidence type="ECO:0000313" key="6">
    <source>
        <dbReference type="EMBL" id="ETV76664.1"/>
    </source>
</evidence>
<accession>W4GC78</accession>
<dbReference type="VEuPathDB" id="FungiDB:H257_09150"/>
<gene>
    <name evidence="6" type="ORF">H257_09150</name>
</gene>
<reference evidence="6" key="1">
    <citation type="submission" date="2013-12" db="EMBL/GenBank/DDBJ databases">
        <title>The Genome Sequence of Aphanomyces astaci APO3.</title>
        <authorList>
            <consortium name="The Broad Institute Genomics Platform"/>
            <person name="Russ C."/>
            <person name="Tyler B."/>
            <person name="van West P."/>
            <person name="Dieguez-Uribeondo J."/>
            <person name="Young S.K."/>
            <person name="Zeng Q."/>
            <person name="Gargeya S."/>
            <person name="Fitzgerald M."/>
            <person name="Abouelleil A."/>
            <person name="Alvarado L."/>
            <person name="Chapman S.B."/>
            <person name="Gainer-Dewar J."/>
            <person name="Goldberg J."/>
            <person name="Griggs A."/>
            <person name="Gujja S."/>
            <person name="Hansen M."/>
            <person name="Howarth C."/>
            <person name="Imamovic A."/>
            <person name="Ireland A."/>
            <person name="Larimer J."/>
            <person name="McCowan C."/>
            <person name="Murphy C."/>
            <person name="Pearson M."/>
            <person name="Poon T.W."/>
            <person name="Priest M."/>
            <person name="Roberts A."/>
            <person name="Saif S."/>
            <person name="Shea T."/>
            <person name="Sykes S."/>
            <person name="Wortman J."/>
            <person name="Nusbaum C."/>
            <person name="Birren B."/>
        </authorList>
    </citation>
    <scope>NUCLEOTIDE SEQUENCE [LARGE SCALE GENOMIC DNA]</scope>
    <source>
        <strain evidence="6">APO3</strain>
    </source>
</reference>
<sequence length="550" mass="59151">MDCATLNSKALLPALAAATAVAKTLLGPCRSRKQISGGGNDEDGTTTMFTANIVTVVRSLHVEHPIFAMLLKTVDTHMTHFGTGATTLVTLVHVLTHAAMDLTHLPPLHITRGFNRALAQCVHVLTRMQVNVHEWLRETSRHHVRPPPSALTLLGSALSSSHPDRAIAMTTAVEIASSLRSFDTTWPHHVHFQVAVTGGVATSSIYRGLLVDLSELCDDVQWPPHPTHFSFSSHQVVLVQGDIAFSLAACRQLESAALILTTGAICAQTLDWCRHRPIGHAMLCVPYQPLAVLRRVASTFAVRVCERLCEAIVLVAVVPSPCSPSTEAMCIQATIERLHCRTFLQLQHHTTTPPPSCSPSPPPSSTLSTTPLTVLVTGMSRATADDATANITNALHRLAHAVEDEVVLPGGGASMAACASALRRRPIPSQDEEIEDDSSMMERIQVIHRFGDALDEWCALVLGNAPEHGGGNDFLDIQTKLGDIQTAFDQGNVEPKFLETTYYGAALTPLVPPRGTFKFDGFRSTKAALTSAVRVVTLATNVGVVLINQS</sequence>
<dbReference type="STRING" id="112090.W4GC78"/>
<protein>
    <submittedName>
        <fullName evidence="6">Uncharacterized protein</fullName>
    </submittedName>
</protein>
<feature type="compositionally biased region" description="Pro residues" evidence="5">
    <location>
        <begin position="352"/>
        <end position="364"/>
    </location>
</feature>
<dbReference type="PANTHER" id="PTHR46883:SF1">
    <property type="entry name" value="BARDET-BIEDL SYNDROME 12 PROTEIN"/>
    <property type="match status" value="1"/>
</dbReference>
<comment type="similarity">
    <text evidence="4">Belongs to the TCP-1 chaperonin family.</text>
</comment>
<dbReference type="Pfam" id="PF00118">
    <property type="entry name" value="Cpn60_TCP1"/>
    <property type="match status" value="1"/>
</dbReference>
<dbReference type="InterPro" id="IPR027410">
    <property type="entry name" value="TCP-1-like_intermed_sf"/>
</dbReference>
<dbReference type="GO" id="GO:0005524">
    <property type="term" value="F:ATP binding"/>
    <property type="evidence" value="ECO:0007669"/>
    <property type="project" value="UniProtKB-KW"/>
</dbReference>
<keyword evidence="3 4" id="KW-0143">Chaperone</keyword>
<dbReference type="GO" id="GO:0045494">
    <property type="term" value="P:photoreceptor cell maintenance"/>
    <property type="evidence" value="ECO:0007669"/>
    <property type="project" value="TreeGrafter"/>
</dbReference>
<keyword evidence="1 4" id="KW-0547">Nucleotide-binding</keyword>
<dbReference type="InterPro" id="IPR027413">
    <property type="entry name" value="GROEL-like_equatorial_sf"/>
</dbReference>
<dbReference type="InterPro" id="IPR002423">
    <property type="entry name" value="Cpn60/GroEL/TCP-1"/>
</dbReference>
<dbReference type="AlphaFoldDB" id="W4GC78"/>
<dbReference type="PANTHER" id="PTHR46883">
    <property type="entry name" value="BARDET-BIEDL SYNDROME 12 PROTEIN"/>
    <property type="match status" value="1"/>
</dbReference>